<dbReference type="InterPro" id="IPR036291">
    <property type="entry name" value="NAD(P)-bd_dom_sf"/>
</dbReference>
<dbReference type="AlphaFoldDB" id="A0A835MPI8"/>
<dbReference type="GO" id="GO:0050661">
    <property type="term" value="F:NADP binding"/>
    <property type="evidence" value="ECO:0007669"/>
    <property type="project" value="InterPro"/>
</dbReference>
<sequence>MKEKQTKTSKDREEDGVVDGVEHNGFSGSRDFLDDWIGSHRQQNAVCSSAGALVCIKEFCNSHDAFPASMESQSGTATLIIGSSVENSLLFNDWFTLSPSAETEIQSLNRKLDMAPSTRIGLAVMGQNLALNIAEKGYPIPVNNRTTSKVDETVEQTKQEGDLPLNGFHDPESFVKSIQKPRVIIMLVKAGALVDQFIKSWGEEGARHGSSLLPGGSFEAYKHIEDILLKLVALVPDSGPYVTYIGKGGSGNFDKMTHNGIEYVQQDAELSVAAPTIASSLNGRFHSGLREERVEAQCPGYELGRRKEFYKGLGFETGGVDKNLERAYPLFLEPDVDSGSPMGGFSLDYWFVGLRVVTWPFAMRACDESLKETRVEYLNLVP</sequence>
<comment type="caution">
    <text evidence="3">The sequence shown here is derived from an EMBL/GenBank/DDBJ whole genome shotgun (WGS) entry which is preliminary data.</text>
</comment>
<evidence type="ECO:0000259" key="2">
    <source>
        <dbReference type="Pfam" id="PF03446"/>
    </source>
</evidence>
<accession>A0A835MPI8</accession>
<dbReference type="InterPro" id="IPR006115">
    <property type="entry name" value="6PGDH_NADP-bd"/>
</dbReference>
<gene>
    <name evidence="3" type="ORF">SADUNF_Sadunf10G0100900</name>
</gene>
<evidence type="ECO:0000313" key="4">
    <source>
        <dbReference type="Proteomes" id="UP000657918"/>
    </source>
</evidence>
<dbReference type="Proteomes" id="UP000657918">
    <property type="component" value="Unassembled WGS sequence"/>
</dbReference>
<name>A0A835MPI8_9ROSI</name>
<feature type="region of interest" description="Disordered" evidence="1">
    <location>
        <begin position="1"/>
        <end position="23"/>
    </location>
</feature>
<protein>
    <recommendedName>
        <fullName evidence="2">6-phosphogluconate dehydrogenase NADP-binding domain-containing protein</fullName>
    </recommendedName>
</protein>
<dbReference type="EMBL" id="JADGMS010000010">
    <property type="protein sequence ID" value="KAF9674182.1"/>
    <property type="molecule type" value="Genomic_DNA"/>
</dbReference>
<dbReference type="Pfam" id="PF03446">
    <property type="entry name" value="NAD_binding_2"/>
    <property type="match status" value="1"/>
</dbReference>
<dbReference type="SUPFAM" id="SSF51735">
    <property type="entry name" value="NAD(P)-binding Rossmann-fold domains"/>
    <property type="match status" value="1"/>
</dbReference>
<proteinExistence type="predicted"/>
<feature type="compositionally biased region" description="Basic and acidic residues" evidence="1">
    <location>
        <begin position="1"/>
        <end position="15"/>
    </location>
</feature>
<dbReference type="PANTHER" id="PTHR11811">
    <property type="entry name" value="6-PHOSPHOGLUCONATE DEHYDROGENASE"/>
    <property type="match status" value="1"/>
</dbReference>
<reference evidence="3 4" key="1">
    <citation type="submission" date="2020-10" db="EMBL/GenBank/DDBJ databases">
        <title>Plant Genome Project.</title>
        <authorList>
            <person name="Zhang R.-G."/>
        </authorList>
    </citation>
    <scope>NUCLEOTIDE SEQUENCE [LARGE SCALE GENOMIC DNA]</scope>
    <source>
        <strain evidence="3">FAFU-HL-1</strain>
        <tissue evidence="3">Leaf</tissue>
    </source>
</reference>
<dbReference type="GO" id="GO:0004616">
    <property type="term" value="F:phosphogluconate dehydrogenase (decarboxylating) activity"/>
    <property type="evidence" value="ECO:0007669"/>
    <property type="project" value="InterPro"/>
</dbReference>
<dbReference type="InterPro" id="IPR006183">
    <property type="entry name" value="Pgluconate_DH"/>
</dbReference>
<organism evidence="3 4">
    <name type="scientific">Salix dunnii</name>
    <dbReference type="NCBI Taxonomy" id="1413687"/>
    <lineage>
        <taxon>Eukaryota</taxon>
        <taxon>Viridiplantae</taxon>
        <taxon>Streptophyta</taxon>
        <taxon>Embryophyta</taxon>
        <taxon>Tracheophyta</taxon>
        <taxon>Spermatophyta</taxon>
        <taxon>Magnoliopsida</taxon>
        <taxon>eudicotyledons</taxon>
        <taxon>Gunneridae</taxon>
        <taxon>Pentapetalae</taxon>
        <taxon>rosids</taxon>
        <taxon>fabids</taxon>
        <taxon>Malpighiales</taxon>
        <taxon>Salicaceae</taxon>
        <taxon>Saliceae</taxon>
        <taxon>Salix</taxon>
    </lineage>
</organism>
<dbReference type="Gene3D" id="3.40.50.720">
    <property type="entry name" value="NAD(P)-binding Rossmann-like Domain"/>
    <property type="match status" value="2"/>
</dbReference>
<keyword evidence="4" id="KW-1185">Reference proteome</keyword>
<dbReference type="PRINTS" id="PR00076">
    <property type="entry name" value="6PGDHDRGNASE"/>
</dbReference>
<evidence type="ECO:0000256" key="1">
    <source>
        <dbReference type="SAM" id="MobiDB-lite"/>
    </source>
</evidence>
<dbReference type="OrthoDB" id="434986at2759"/>
<feature type="domain" description="6-phosphogluconate dehydrogenase NADP-binding" evidence="2">
    <location>
        <begin position="120"/>
        <end position="200"/>
    </location>
</feature>
<evidence type="ECO:0000313" key="3">
    <source>
        <dbReference type="EMBL" id="KAF9674182.1"/>
    </source>
</evidence>